<dbReference type="PROSITE" id="PS50048">
    <property type="entry name" value="ZN2_CY6_FUNGAL_2"/>
    <property type="match status" value="1"/>
</dbReference>
<comment type="subcellular location">
    <subcellularLocation>
        <location evidence="1">Nucleus</location>
    </subcellularLocation>
</comment>
<organism evidence="5">
    <name type="scientific">Melampsora larici-populina (strain 98AG31 / pathotype 3-4-7)</name>
    <name type="common">Poplar leaf rust fungus</name>
    <dbReference type="NCBI Taxonomy" id="747676"/>
    <lineage>
        <taxon>Eukaryota</taxon>
        <taxon>Fungi</taxon>
        <taxon>Dikarya</taxon>
        <taxon>Basidiomycota</taxon>
        <taxon>Pucciniomycotina</taxon>
        <taxon>Pucciniomycetes</taxon>
        <taxon>Pucciniales</taxon>
        <taxon>Melampsoraceae</taxon>
        <taxon>Melampsora</taxon>
    </lineage>
</organism>
<evidence type="ECO:0000313" key="4">
    <source>
        <dbReference type="EMBL" id="EGG02435.1"/>
    </source>
</evidence>
<dbReference type="OrthoDB" id="3362851at2759"/>
<dbReference type="InterPro" id="IPR001138">
    <property type="entry name" value="Zn2Cys6_DnaBD"/>
</dbReference>
<evidence type="ECO:0000313" key="5">
    <source>
        <dbReference type="Proteomes" id="UP000001072"/>
    </source>
</evidence>
<name>F4RYV8_MELLP</name>
<dbReference type="InParanoid" id="F4RYV8"/>
<protein>
    <recommendedName>
        <fullName evidence="3">Zn(2)-C6 fungal-type domain-containing protein</fullName>
    </recommendedName>
</protein>
<dbReference type="Pfam" id="PF00172">
    <property type="entry name" value="Zn_clus"/>
    <property type="match status" value="1"/>
</dbReference>
<dbReference type="GeneID" id="18935895"/>
<dbReference type="GO" id="GO:0000981">
    <property type="term" value="F:DNA-binding transcription factor activity, RNA polymerase II-specific"/>
    <property type="evidence" value="ECO:0007669"/>
    <property type="project" value="InterPro"/>
</dbReference>
<keyword evidence="5" id="KW-1185">Reference proteome</keyword>
<dbReference type="Gene3D" id="4.10.240.10">
    <property type="entry name" value="Zn(2)-C6 fungal-type DNA-binding domain"/>
    <property type="match status" value="1"/>
</dbReference>
<dbReference type="eggNOG" id="ENOG502SJ9D">
    <property type="taxonomic scope" value="Eukaryota"/>
</dbReference>
<dbReference type="RefSeq" id="XP_007414420.1">
    <property type="nucleotide sequence ID" value="XM_007414358.1"/>
</dbReference>
<feature type="domain" description="Zn(2)-C6 fungal-type" evidence="3">
    <location>
        <begin position="19"/>
        <end position="50"/>
    </location>
</feature>
<dbReference type="PANTHER" id="PTHR31001">
    <property type="entry name" value="UNCHARACTERIZED TRANSCRIPTIONAL REGULATORY PROTEIN"/>
    <property type="match status" value="1"/>
</dbReference>
<dbReference type="CDD" id="cd00067">
    <property type="entry name" value="GAL4"/>
    <property type="match status" value="1"/>
</dbReference>
<dbReference type="GO" id="GO:0008270">
    <property type="term" value="F:zinc ion binding"/>
    <property type="evidence" value="ECO:0007669"/>
    <property type="project" value="InterPro"/>
</dbReference>
<dbReference type="CDD" id="cd12148">
    <property type="entry name" value="fungal_TF_MHR"/>
    <property type="match status" value="1"/>
</dbReference>
<evidence type="ECO:0000256" key="2">
    <source>
        <dbReference type="ARBA" id="ARBA00023242"/>
    </source>
</evidence>
<dbReference type="VEuPathDB" id="FungiDB:MELLADRAFT_91388"/>
<evidence type="ECO:0000259" key="3">
    <source>
        <dbReference type="PROSITE" id="PS50048"/>
    </source>
</evidence>
<proteinExistence type="predicted"/>
<dbReference type="HOGENOM" id="CLU_493532_0_0_1"/>
<dbReference type="SMART" id="SM00066">
    <property type="entry name" value="GAL4"/>
    <property type="match status" value="1"/>
</dbReference>
<dbReference type="KEGG" id="mlr:MELLADRAFT_91388"/>
<dbReference type="EMBL" id="GL883131">
    <property type="protein sequence ID" value="EGG02435.1"/>
    <property type="molecule type" value="Genomic_DNA"/>
</dbReference>
<dbReference type="InterPro" id="IPR036864">
    <property type="entry name" value="Zn2-C6_fun-type_DNA-bd_sf"/>
</dbReference>
<keyword evidence="2" id="KW-0539">Nucleus</keyword>
<dbReference type="SUPFAM" id="SSF57701">
    <property type="entry name" value="Zn2/Cys6 DNA-binding domain"/>
    <property type="match status" value="1"/>
</dbReference>
<evidence type="ECO:0000256" key="1">
    <source>
        <dbReference type="ARBA" id="ARBA00004123"/>
    </source>
</evidence>
<sequence>MPKEPSQKPKQTRKRIPRTCAQCRKRKQKCDSLKPCAVCKLRGEADLCDYEGAQPTRVLDDDDVTSMPISPAEIKRLREQLDGLEALVSSVVQKRPGLDPLGPEADSPRVDLEEYNVAATLTSIMVSRTVPSEIGQDPPIVEKVRRHCRTSTSSPSTWAQISYNPGTLLSYFTSPASSEQIADLQRQLPTYEQAQHFLKIYVHEFAWYHSCFNHRAYEAEAHKLYHHRDPEGHDIDDGQTAYRLITMATTYAIARMSIMKLPFENSTQLQLPISLVDRTNLSKRWLDASVACLKCADFESNPKIEAVVCLIIILEALWFDERFGGLEDLGALFELKCKAMTLAFDLALHRDPAHRDPGRGSQLESDKAHERRVLWWALMSIDGLYSGPGRMSSINGLEAVDVFLPALSSNSSTEDNHEGCPSGCTASNPLTGVKPRLLMGYVGHEIDRLPLRRNPMPTINDVLQAHRDLTSLEAHLHESHKIFFNGHTADRSRLPRCSRARRDAIYFYARYHFLVVKLHRPMHTVKRDETQPSSPPFDIAYHRKFVVDHARM</sequence>
<dbReference type="Proteomes" id="UP000001072">
    <property type="component" value="Unassembled WGS sequence"/>
</dbReference>
<accession>F4RYV8</accession>
<dbReference type="InterPro" id="IPR050613">
    <property type="entry name" value="Sec_Metabolite_Reg"/>
</dbReference>
<dbReference type="AlphaFoldDB" id="F4RYV8"/>
<reference evidence="5" key="1">
    <citation type="journal article" date="2011" name="Proc. Natl. Acad. Sci. U.S.A.">
        <title>Obligate biotrophy features unraveled by the genomic analysis of rust fungi.</title>
        <authorList>
            <person name="Duplessis S."/>
            <person name="Cuomo C.A."/>
            <person name="Lin Y.-C."/>
            <person name="Aerts A."/>
            <person name="Tisserant E."/>
            <person name="Veneault-Fourrey C."/>
            <person name="Joly D.L."/>
            <person name="Hacquard S."/>
            <person name="Amselem J."/>
            <person name="Cantarel B.L."/>
            <person name="Chiu R."/>
            <person name="Coutinho P.M."/>
            <person name="Feau N."/>
            <person name="Field M."/>
            <person name="Frey P."/>
            <person name="Gelhaye E."/>
            <person name="Goldberg J."/>
            <person name="Grabherr M.G."/>
            <person name="Kodira C.D."/>
            <person name="Kohler A."/>
            <person name="Kuees U."/>
            <person name="Lindquist E.A."/>
            <person name="Lucas S.M."/>
            <person name="Mago R."/>
            <person name="Mauceli E."/>
            <person name="Morin E."/>
            <person name="Murat C."/>
            <person name="Pangilinan J.L."/>
            <person name="Park R."/>
            <person name="Pearson M."/>
            <person name="Quesneville H."/>
            <person name="Rouhier N."/>
            <person name="Sakthikumar S."/>
            <person name="Salamov A.A."/>
            <person name="Schmutz J."/>
            <person name="Selles B."/>
            <person name="Shapiro H."/>
            <person name="Tanguay P."/>
            <person name="Tuskan G.A."/>
            <person name="Henrissat B."/>
            <person name="Van de Peer Y."/>
            <person name="Rouze P."/>
            <person name="Ellis J.G."/>
            <person name="Dodds P.N."/>
            <person name="Schein J.E."/>
            <person name="Zhong S."/>
            <person name="Hamelin R.C."/>
            <person name="Grigoriev I.V."/>
            <person name="Szabo L.J."/>
            <person name="Martin F."/>
        </authorList>
    </citation>
    <scope>NUCLEOTIDE SEQUENCE [LARGE SCALE GENOMIC DNA]</scope>
    <source>
        <strain evidence="5">98AG31 / pathotype 3-4-7</strain>
    </source>
</reference>
<dbReference type="PROSITE" id="PS00463">
    <property type="entry name" value="ZN2_CY6_FUNGAL_1"/>
    <property type="match status" value="1"/>
</dbReference>
<gene>
    <name evidence="4" type="ORF">MELLADRAFT_91388</name>
</gene>
<dbReference type="PANTHER" id="PTHR31001:SF89">
    <property type="entry name" value="ZN(2)-C6 FUNGAL-TYPE DOMAIN-CONTAINING PROTEIN"/>
    <property type="match status" value="1"/>
</dbReference>
<dbReference type="GO" id="GO:0005634">
    <property type="term" value="C:nucleus"/>
    <property type="evidence" value="ECO:0007669"/>
    <property type="project" value="UniProtKB-SubCell"/>
</dbReference>